<reference evidence="1 2" key="1">
    <citation type="journal article" date="2004" name="Proc. Natl. Acad. Sci. U.S.A.">
        <title>Comparison of the genome of the oral pathogen Treponema denticola with other spirochete genomes.</title>
        <authorList>
            <person name="Seshadri R."/>
            <person name="Myers G.S."/>
            <person name="Tettelin H."/>
            <person name="Eisen J.A."/>
            <person name="Heidelberg J.F."/>
            <person name="Dodson R.J."/>
            <person name="Davidsen T.M."/>
            <person name="DeBoy R.T."/>
            <person name="Fouts D.E."/>
            <person name="Haft D.H."/>
            <person name="Selengut J."/>
            <person name="Ren Q."/>
            <person name="Brinkac L.M."/>
            <person name="Madupu R."/>
            <person name="Kolonay J."/>
            <person name="Durkin S.A."/>
            <person name="Daugherty S.C."/>
            <person name="Shetty J."/>
            <person name="Shvartsbeyn A."/>
            <person name="Gebregeorgis E."/>
            <person name="Geer K."/>
            <person name="Tsegaye G."/>
            <person name="Malek J."/>
            <person name="Ayodeji B."/>
            <person name="Shatsman S."/>
            <person name="McLeod M.P."/>
            <person name="Smajs D."/>
            <person name="Howell J.K."/>
            <person name="Pal S."/>
            <person name="Amin A."/>
            <person name="Vashisth P."/>
            <person name="McNeill T.Z."/>
            <person name="Xiang Q."/>
            <person name="Sodergren E."/>
            <person name="Baca E."/>
            <person name="Weinstock G.M."/>
            <person name="Norris S.J."/>
            <person name="Fraser C.M."/>
            <person name="Paulsen I.T."/>
        </authorList>
    </citation>
    <scope>NUCLEOTIDE SEQUENCE [LARGE SCALE GENOMIC DNA]</scope>
    <source>
        <strain evidence="2">ATCC 35405 / DSM 14222 / CIP 103919 / JCM 8153 / KCTC 15104</strain>
    </source>
</reference>
<evidence type="ECO:0000313" key="1">
    <source>
        <dbReference type="EMBL" id="AAS11652.1"/>
    </source>
</evidence>
<dbReference type="EMBL" id="AE017226">
    <property type="protein sequence ID" value="AAS11652.1"/>
    <property type="molecule type" value="Genomic_DNA"/>
</dbReference>
<name>Q73NI9_TREDE</name>
<sequence length="76" mass="8937">MKTIYTVESELLSQRITITETDGKYEIDTEDGVHYSDKEVFLCCFADPRPKFPKRVHRIKKLFDGEVLGIEYLKDH</sequence>
<gene>
    <name evidence="1" type="ordered locus">TDE_1163</name>
</gene>
<accession>Q73NI9</accession>
<dbReference type="PATRIC" id="fig|243275.7.peg.1122"/>
<dbReference type="PaxDb" id="243275-TDE_1163"/>
<proteinExistence type="predicted"/>
<evidence type="ECO:0000313" key="2">
    <source>
        <dbReference type="Proteomes" id="UP000008212"/>
    </source>
</evidence>
<keyword evidence="2" id="KW-1185">Reference proteome</keyword>
<dbReference type="KEGG" id="tde:TDE_1163"/>
<dbReference type="GeneID" id="2741495"/>
<organism evidence="1 2">
    <name type="scientific">Treponema denticola (strain ATCC 35405 / DSM 14222 / CIP 103919 / JCM 8153 / KCTC 15104)</name>
    <dbReference type="NCBI Taxonomy" id="243275"/>
    <lineage>
        <taxon>Bacteria</taxon>
        <taxon>Pseudomonadati</taxon>
        <taxon>Spirochaetota</taxon>
        <taxon>Spirochaetia</taxon>
        <taxon>Spirochaetales</taxon>
        <taxon>Treponemataceae</taxon>
        <taxon>Treponema</taxon>
    </lineage>
</organism>
<protein>
    <submittedName>
        <fullName evidence="1">Uncharacterized protein</fullName>
    </submittedName>
</protein>
<dbReference type="AlphaFoldDB" id="Q73NI9"/>
<dbReference type="STRING" id="243275.TDE_1163"/>
<dbReference type="RefSeq" id="WP_010956909.1">
    <property type="nucleotide sequence ID" value="NC_002967.9"/>
</dbReference>
<dbReference type="HOGENOM" id="CLU_2653413_0_0_12"/>
<dbReference type="Proteomes" id="UP000008212">
    <property type="component" value="Chromosome"/>
</dbReference>